<feature type="compositionally biased region" description="Polar residues" evidence="7">
    <location>
        <begin position="8"/>
        <end position="17"/>
    </location>
</feature>
<evidence type="ECO:0000256" key="5">
    <source>
        <dbReference type="ARBA" id="ARBA00022989"/>
    </source>
</evidence>
<evidence type="ECO:0000313" key="10">
    <source>
        <dbReference type="EMBL" id="CAD9508255.1"/>
    </source>
</evidence>
<gene>
    <name evidence="10" type="ORF">HTAM1171_LOCUS9477</name>
</gene>
<feature type="domain" description="GOLD" evidence="9">
    <location>
        <begin position="45"/>
        <end position="246"/>
    </location>
</feature>
<sequence length="251" mass="27795">MAQHRQRTPPSTSSGKQNKAPCRCTTNIFLFIAAIFCSRNVVDASYSMVVPSGEEECFVIRAPSKEKSFISGNYDILDDELSADPISVVLYNSNRNDVWHSVPGSSEGTFSISGKGIHELCISNGLGGSGPGGRGRKAIQRADGNERTVGFAVRVKAPKRAKVGDNSSEEGPEDERTSNLISMSDTLLEGFYTMQDHQEYLKDREAKHQLLTTQTYGRIMRWTCLEALVLCFIAGGQVMYLKKFFEKKTYL</sequence>
<keyword evidence="6 8" id="KW-0472">Membrane</keyword>
<dbReference type="SMART" id="SM01190">
    <property type="entry name" value="EMP24_GP25L"/>
    <property type="match status" value="1"/>
</dbReference>
<organism evidence="10">
    <name type="scientific">Helicotheca tamesis</name>
    <dbReference type="NCBI Taxonomy" id="374047"/>
    <lineage>
        <taxon>Eukaryota</taxon>
        <taxon>Sar</taxon>
        <taxon>Stramenopiles</taxon>
        <taxon>Ochrophyta</taxon>
        <taxon>Bacillariophyta</taxon>
        <taxon>Mediophyceae</taxon>
        <taxon>Lithodesmiophycidae</taxon>
        <taxon>Lithodesmiales</taxon>
        <taxon>Lithodesmiaceae</taxon>
        <taxon>Helicotheca</taxon>
    </lineage>
</organism>
<accession>A0A7S2I3X4</accession>
<name>A0A7S2I3X4_9STRA</name>
<evidence type="ECO:0000256" key="7">
    <source>
        <dbReference type="SAM" id="MobiDB-lite"/>
    </source>
</evidence>
<evidence type="ECO:0000256" key="1">
    <source>
        <dbReference type="ARBA" id="ARBA00004479"/>
    </source>
</evidence>
<dbReference type="EMBL" id="HBGV01015367">
    <property type="protein sequence ID" value="CAD9508255.1"/>
    <property type="molecule type" value="Transcribed_RNA"/>
</dbReference>
<dbReference type="AlphaFoldDB" id="A0A7S2I3X4"/>
<evidence type="ECO:0000256" key="4">
    <source>
        <dbReference type="ARBA" id="ARBA00022729"/>
    </source>
</evidence>
<dbReference type="GO" id="GO:0016020">
    <property type="term" value="C:membrane"/>
    <property type="evidence" value="ECO:0007669"/>
    <property type="project" value="UniProtKB-SubCell"/>
</dbReference>
<feature type="region of interest" description="Disordered" evidence="7">
    <location>
        <begin position="1"/>
        <end position="20"/>
    </location>
</feature>
<evidence type="ECO:0000256" key="6">
    <source>
        <dbReference type="ARBA" id="ARBA00023136"/>
    </source>
</evidence>
<dbReference type="Pfam" id="PF01105">
    <property type="entry name" value="EMP24_GP25L"/>
    <property type="match status" value="1"/>
</dbReference>
<comment type="similarity">
    <text evidence="2">Belongs to the EMP24/GP25L family.</text>
</comment>
<feature type="transmembrane region" description="Helical" evidence="8">
    <location>
        <begin position="219"/>
        <end position="241"/>
    </location>
</feature>
<dbReference type="InterPro" id="IPR009038">
    <property type="entry name" value="GOLD_dom"/>
</dbReference>
<keyword evidence="3 8" id="KW-0812">Transmembrane</keyword>
<comment type="subcellular location">
    <subcellularLocation>
        <location evidence="1">Membrane</location>
        <topology evidence="1">Single-pass type I membrane protein</topology>
    </subcellularLocation>
</comment>
<dbReference type="InterPro" id="IPR015720">
    <property type="entry name" value="Emp24-like"/>
</dbReference>
<evidence type="ECO:0000256" key="2">
    <source>
        <dbReference type="ARBA" id="ARBA00007104"/>
    </source>
</evidence>
<protein>
    <recommendedName>
        <fullName evidence="9">GOLD domain-containing protein</fullName>
    </recommendedName>
</protein>
<keyword evidence="5 8" id="KW-1133">Transmembrane helix</keyword>
<evidence type="ECO:0000259" key="9">
    <source>
        <dbReference type="SMART" id="SM01190"/>
    </source>
</evidence>
<evidence type="ECO:0000256" key="3">
    <source>
        <dbReference type="ARBA" id="ARBA00022692"/>
    </source>
</evidence>
<proteinExistence type="inferred from homology"/>
<evidence type="ECO:0000256" key="8">
    <source>
        <dbReference type="SAM" id="Phobius"/>
    </source>
</evidence>
<keyword evidence="4" id="KW-0732">Signal</keyword>
<dbReference type="PANTHER" id="PTHR22811">
    <property type="entry name" value="TRANSMEMBRANE EMP24 DOMAIN-CONTAINING PROTEIN"/>
    <property type="match status" value="1"/>
</dbReference>
<reference evidence="10" key="1">
    <citation type="submission" date="2021-01" db="EMBL/GenBank/DDBJ databases">
        <authorList>
            <person name="Corre E."/>
            <person name="Pelletier E."/>
            <person name="Niang G."/>
            <person name="Scheremetjew M."/>
            <person name="Finn R."/>
            <person name="Kale V."/>
            <person name="Holt S."/>
            <person name="Cochrane G."/>
            <person name="Meng A."/>
            <person name="Brown T."/>
            <person name="Cohen L."/>
        </authorList>
    </citation>
    <scope>NUCLEOTIDE SEQUENCE</scope>
    <source>
        <strain evidence="10">CCMP826</strain>
    </source>
</reference>